<organism evidence="1 2">
    <name type="scientific">Marinobacter lutaoensis</name>
    <dbReference type="NCBI Taxonomy" id="135739"/>
    <lineage>
        <taxon>Bacteria</taxon>
        <taxon>Pseudomonadati</taxon>
        <taxon>Pseudomonadota</taxon>
        <taxon>Gammaproteobacteria</taxon>
        <taxon>Pseudomonadales</taxon>
        <taxon>Marinobacteraceae</taxon>
        <taxon>Marinobacter</taxon>
    </lineage>
</organism>
<dbReference type="EMBL" id="MSCW01000009">
    <property type="protein sequence ID" value="ONF42596.1"/>
    <property type="molecule type" value="Genomic_DNA"/>
</dbReference>
<dbReference type="RefSeq" id="WP_076725539.1">
    <property type="nucleotide sequence ID" value="NZ_MSCW01000009.1"/>
</dbReference>
<evidence type="ECO:0000313" key="1">
    <source>
        <dbReference type="EMBL" id="ONF42596.1"/>
    </source>
</evidence>
<proteinExistence type="predicted"/>
<gene>
    <name evidence="1" type="ORF">BTO32_15425</name>
</gene>
<dbReference type="AlphaFoldDB" id="A0A1V2DQE7"/>
<name>A0A1V2DQE7_9GAMM</name>
<evidence type="ECO:0000313" key="2">
    <source>
        <dbReference type="Proteomes" id="UP000189339"/>
    </source>
</evidence>
<dbReference type="Proteomes" id="UP000189339">
    <property type="component" value="Unassembled WGS sequence"/>
</dbReference>
<sequence>MKPSCELSGEQIASRLVGLMRSSNDSSPFMERYADCLEKAAELDDLSFVRMGREAEAFEEGFRHFVAGFPGAPAVTVPEGELFDMGVFLARVNRELRKALLKGWAAAIRAKAHQ</sequence>
<dbReference type="OrthoDB" id="6371935at2"/>
<dbReference type="STRING" id="135739.BTO32_15425"/>
<protein>
    <submittedName>
        <fullName evidence="1">Uncharacterized protein</fullName>
    </submittedName>
</protein>
<keyword evidence="2" id="KW-1185">Reference proteome</keyword>
<comment type="caution">
    <text evidence="1">The sequence shown here is derived from an EMBL/GenBank/DDBJ whole genome shotgun (WGS) entry which is preliminary data.</text>
</comment>
<reference evidence="1 2" key="1">
    <citation type="submission" date="2016-12" db="EMBL/GenBank/DDBJ databases">
        <title>Marinobacter lutaoensis whole genome sequencing.</title>
        <authorList>
            <person name="Verma A."/>
            <person name="Krishnamurthi S."/>
        </authorList>
    </citation>
    <scope>NUCLEOTIDE SEQUENCE [LARGE SCALE GENOMIC DNA]</scope>
    <source>
        <strain evidence="1 2">T5054</strain>
    </source>
</reference>
<accession>A0A1V2DQE7</accession>